<dbReference type="RefSeq" id="WP_257636051.1">
    <property type="nucleotide sequence ID" value="NZ_JANIIC010000098.1"/>
</dbReference>
<dbReference type="InterPro" id="IPR003439">
    <property type="entry name" value="ABC_transporter-like_ATP-bd"/>
</dbReference>
<reference evidence="6" key="1">
    <citation type="submission" date="2022-06" db="EMBL/GenBank/DDBJ databases">
        <title>WGS of actinobacteria.</title>
        <authorList>
            <person name="Thawai C."/>
        </authorList>
    </citation>
    <scope>NUCLEOTIDE SEQUENCE</scope>
    <source>
        <strain evidence="6">DSM 42010</strain>
    </source>
</reference>
<dbReference type="GO" id="GO:0016887">
    <property type="term" value="F:ATP hydrolysis activity"/>
    <property type="evidence" value="ECO:0007669"/>
    <property type="project" value="InterPro"/>
</dbReference>
<protein>
    <submittedName>
        <fullName evidence="6">Sugar ABC transporter ATP-binding protein</fullName>
    </submittedName>
</protein>
<gene>
    <name evidence="6" type="ORF">NQU54_44840</name>
</gene>
<dbReference type="AlphaFoldDB" id="A0A9X2RYU1"/>
<dbReference type="InterPro" id="IPR027417">
    <property type="entry name" value="P-loop_NTPase"/>
</dbReference>
<evidence type="ECO:0000256" key="3">
    <source>
        <dbReference type="ARBA" id="ARBA00022741"/>
    </source>
</evidence>
<name>A0A9X2RYU1_STRMQ</name>
<dbReference type="PANTHER" id="PTHR43790">
    <property type="entry name" value="CARBOHYDRATE TRANSPORT ATP-BINDING PROTEIN MG119-RELATED"/>
    <property type="match status" value="1"/>
</dbReference>
<keyword evidence="7" id="KW-1185">Reference proteome</keyword>
<sequence length="512" mass="54764">MVDAASGRRASTLALARLSKTFPGTRALADVSLSVAPGHFHALVGGNGSGKSTLIKILAGVYSADRGGSLHLGDESFDVEQLTPRWSREAGIRFVHQDLGLFPELTVTENVLAGSPFPRRLGGIDWSEARRSVQRLLDALEIPVHARSLVRDLRPADQTLIAVARCLRDRDSGGVGLLVLDEPTTRLPADEVDGLLQRLSAYSSRGQSILYVTHRLDEVLSYADTVTVLRDGRHVDTRPAAQHDRESLVAHIAGHAPAERQRQPRTSFGPAVLSVEGLRGGPLENVTFDIRAGEVVALAGLVGSGRTSVMQNVMGAVKPRGGSVSVSGRRLRSGHVAEAISRGLALVPEERARDGAFLSLSVTENLSASTIGRYRRGGWLRRTDERRDAERDIDTYGIKGTADAPIARLSGGNQQKAVMARAMRSAPVVLLLDEPTQGVDVGARADIYAQIDAAVAGGAGVLLATSDLDELLHLADRVLVLADGRITSEASGPDITRTWIFDNVYQHEKAST</sequence>
<evidence type="ECO:0000259" key="5">
    <source>
        <dbReference type="PROSITE" id="PS50893"/>
    </source>
</evidence>
<evidence type="ECO:0000313" key="7">
    <source>
        <dbReference type="Proteomes" id="UP001142400"/>
    </source>
</evidence>
<dbReference type="PROSITE" id="PS50893">
    <property type="entry name" value="ABC_TRANSPORTER_2"/>
    <property type="match status" value="2"/>
</dbReference>
<keyword evidence="2" id="KW-0677">Repeat</keyword>
<feature type="domain" description="ABC transporter" evidence="5">
    <location>
        <begin position="13"/>
        <end position="256"/>
    </location>
</feature>
<evidence type="ECO:0000256" key="1">
    <source>
        <dbReference type="ARBA" id="ARBA00022448"/>
    </source>
</evidence>
<evidence type="ECO:0000256" key="4">
    <source>
        <dbReference type="ARBA" id="ARBA00022840"/>
    </source>
</evidence>
<dbReference type="InterPro" id="IPR050107">
    <property type="entry name" value="ABC_carbohydrate_import_ATPase"/>
</dbReference>
<dbReference type="PROSITE" id="PS00211">
    <property type="entry name" value="ABC_TRANSPORTER_1"/>
    <property type="match status" value="1"/>
</dbReference>
<comment type="caution">
    <text evidence="6">The sequence shown here is derived from an EMBL/GenBank/DDBJ whole genome shotgun (WGS) entry which is preliminary data.</text>
</comment>
<keyword evidence="1" id="KW-0813">Transport</keyword>
<dbReference type="CDD" id="cd03216">
    <property type="entry name" value="ABC_Carb_Monos_I"/>
    <property type="match status" value="1"/>
</dbReference>
<feature type="domain" description="ABC transporter" evidence="5">
    <location>
        <begin position="266"/>
        <end position="508"/>
    </location>
</feature>
<dbReference type="SMART" id="SM00382">
    <property type="entry name" value="AAA"/>
    <property type="match status" value="2"/>
</dbReference>
<dbReference type="EMBL" id="JANIIC010000098">
    <property type="protein sequence ID" value="MCQ8835961.1"/>
    <property type="molecule type" value="Genomic_DNA"/>
</dbReference>
<keyword evidence="4 6" id="KW-0067">ATP-binding</keyword>
<evidence type="ECO:0000256" key="2">
    <source>
        <dbReference type="ARBA" id="ARBA00022737"/>
    </source>
</evidence>
<evidence type="ECO:0000313" key="6">
    <source>
        <dbReference type="EMBL" id="MCQ8835961.1"/>
    </source>
</evidence>
<proteinExistence type="predicted"/>
<dbReference type="GO" id="GO:0005524">
    <property type="term" value="F:ATP binding"/>
    <property type="evidence" value="ECO:0007669"/>
    <property type="project" value="UniProtKB-KW"/>
</dbReference>
<dbReference type="PANTHER" id="PTHR43790:SF9">
    <property type="entry name" value="GALACTOFURANOSE TRANSPORTER ATP-BINDING PROTEIN YTFR"/>
    <property type="match status" value="1"/>
</dbReference>
<dbReference type="InterPro" id="IPR003593">
    <property type="entry name" value="AAA+_ATPase"/>
</dbReference>
<keyword evidence="3" id="KW-0547">Nucleotide-binding</keyword>
<accession>A0A9X2RYU1</accession>
<dbReference type="SUPFAM" id="SSF52540">
    <property type="entry name" value="P-loop containing nucleoside triphosphate hydrolases"/>
    <property type="match status" value="2"/>
</dbReference>
<dbReference type="Gene3D" id="3.40.50.300">
    <property type="entry name" value="P-loop containing nucleotide triphosphate hydrolases"/>
    <property type="match status" value="2"/>
</dbReference>
<dbReference type="Proteomes" id="UP001142400">
    <property type="component" value="Unassembled WGS sequence"/>
</dbReference>
<dbReference type="InterPro" id="IPR017871">
    <property type="entry name" value="ABC_transporter-like_CS"/>
</dbReference>
<dbReference type="Pfam" id="PF00005">
    <property type="entry name" value="ABC_tran"/>
    <property type="match status" value="2"/>
</dbReference>
<organism evidence="6 7">
    <name type="scientific">Streptomyces malaysiensis subsp. samsunensis</name>
    <dbReference type="NCBI Taxonomy" id="459658"/>
    <lineage>
        <taxon>Bacteria</taxon>
        <taxon>Bacillati</taxon>
        <taxon>Actinomycetota</taxon>
        <taxon>Actinomycetes</taxon>
        <taxon>Kitasatosporales</taxon>
        <taxon>Streptomycetaceae</taxon>
        <taxon>Streptomyces</taxon>
        <taxon>Streptomyces violaceusniger group</taxon>
    </lineage>
</organism>
<dbReference type="CDD" id="cd03215">
    <property type="entry name" value="ABC_Carb_Monos_II"/>
    <property type="match status" value="1"/>
</dbReference>